<gene>
    <name evidence="1" type="ORF">DFE_1991</name>
</gene>
<name>A0A2Z6AZL4_9BACT</name>
<dbReference type="InterPro" id="IPR045584">
    <property type="entry name" value="Pilin-like"/>
</dbReference>
<dbReference type="OrthoDB" id="9881445at2"/>
<organism evidence="1 2">
    <name type="scientific">Desulfovibrio ferrophilus</name>
    <dbReference type="NCBI Taxonomy" id="241368"/>
    <lineage>
        <taxon>Bacteria</taxon>
        <taxon>Pseudomonadati</taxon>
        <taxon>Thermodesulfobacteriota</taxon>
        <taxon>Desulfovibrionia</taxon>
        <taxon>Desulfovibrionales</taxon>
        <taxon>Desulfovibrionaceae</taxon>
        <taxon>Desulfovibrio</taxon>
    </lineage>
</organism>
<protein>
    <submittedName>
        <fullName evidence="1">Uncharacterized protein</fullName>
    </submittedName>
</protein>
<dbReference type="Proteomes" id="UP000269883">
    <property type="component" value="Chromosome"/>
</dbReference>
<dbReference type="EMBL" id="AP017378">
    <property type="protein sequence ID" value="BBD08717.1"/>
    <property type="molecule type" value="Genomic_DNA"/>
</dbReference>
<dbReference type="SUPFAM" id="SSF54523">
    <property type="entry name" value="Pili subunits"/>
    <property type="match status" value="1"/>
</dbReference>
<accession>A0A2Z6AZL4</accession>
<proteinExistence type="predicted"/>
<reference evidence="1 2" key="1">
    <citation type="journal article" date="2018" name="Sci. Adv.">
        <title>Multi-heme cytochromes provide a pathway for survival in energy-limited environments.</title>
        <authorList>
            <person name="Deng X."/>
            <person name="Dohmae N."/>
            <person name="Nealson K.H."/>
            <person name="Hashimoto K."/>
            <person name="Okamoto A."/>
        </authorList>
    </citation>
    <scope>NUCLEOTIDE SEQUENCE [LARGE SCALE GENOMIC DNA]</scope>
    <source>
        <strain evidence="1 2">IS5</strain>
    </source>
</reference>
<evidence type="ECO:0000313" key="1">
    <source>
        <dbReference type="EMBL" id="BBD08717.1"/>
    </source>
</evidence>
<keyword evidence="2" id="KW-1185">Reference proteome</keyword>
<dbReference type="AlphaFoldDB" id="A0A2Z6AZL4"/>
<dbReference type="KEGG" id="dfl:DFE_1991"/>
<sequence>MIELSIVLVIVGLIISAGAVGWTSVLEGRRIAKTASALYQAKECLIKRMFYSNRYPTYTGNTTTGTAADNTLCDDNTRHDLMAFDVDNCFCSLRDAWGQPLYFLEGVYESSPGVYTPMSDSYIVRNEAQGQTPVYPDSTSSIVNKDGVTINNIAFVLISFGRDRTPDNTSYQALFSAPNDSQIAIINPGGTIPDFSTNDVGLTVDVQSRDDQIYYVTGPELSGILTR</sequence>
<evidence type="ECO:0000313" key="2">
    <source>
        <dbReference type="Proteomes" id="UP000269883"/>
    </source>
</evidence>